<dbReference type="SUPFAM" id="SSF56112">
    <property type="entry name" value="Protein kinase-like (PK-like)"/>
    <property type="match status" value="1"/>
</dbReference>
<dbReference type="GO" id="GO:0004674">
    <property type="term" value="F:protein serine/threonine kinase activity"/>
    <property type="evidence" value="ECO:0007669"/>
    <property type="project" value="UniProtKB-KW"/>
</dbReference>
<keyword evidence="1 7" id="KW-0723">Serine/threonine-protein kinase</keyword>
<feature type="transmembrane region" description="Helical" evidence="8">
    <location>
        <begin position="82"/>
        <end position="104"/>
    </location>
</feature>
<feature type="binding site" evidence="6">
    <location>
        <position position="176"/>
    </location>
    <ligand>
        <name>ATP</name>
        <dbReference type="ChEBI" id="CHEBI:30616"/>
    </ligand>
</feature>
<organism evidence="10 11">
    <name type="scientific">Adiantum capillus-veneris</name>
    <name type="common">Maidenhair fern</name>
    <dbReference type="NCBI Taxonomy" id="13818"/>
    <lineage>
        <taxon>Eukaryota</taxon>
        <taxon>Viridiplantae</taxon>
        <taxon>Streptophyta</taxon>
        <taxon>Embryophyta</taxon>
        <taxon>Tracheophyta</taxon>
        <taxon>Polypodiopsida</taxon>
        <taxon>Polypodiidae</taxon>
        <taxon>Polypodiales</taxon>
        <taxon>Pteridineae</taxon>
        <taxon>Pteridaceae</taxon>
        <taxon>Vittarioideae</taxon>
        <taxon>Adiantum</taxon>
    </lineage>
</organism>
<feature type="domain" description="Protein kinase" evidence="9">
    <location>
        <begin position="147"/>
        <end position="425"/>
    </location>
</feature>
<keyword evidence="8" id="KW-0472">Membrane</keyword>
<dbReference type="Pfam" id="PF07714">
    <property type="entry name" value="PK_Tyr_Ser-Thr"/>
    <property type="match status" value="1"/>
</dbReference>
<evidence type="ECO:0000313" key="10">
    <source>
        <dbReference type="EMBL" id="KAI5060866.1"/>
    </source>
</evidence>
<dbReference type="EMBL" id="JABFUD020000023">
    <property type="protein sequence ID" value="KAI5060866.1"/>
    <property type="molecule type" value="Genomic_DNA"/>
</dbReference>
<dbReference type="InterPro" id="IPR001245">
    <property type="entry name" value="Ser-Thr/Tyr_kinase_cat_dom"/>
</dbReference>
<gene>
    <name evidence="10" type="ORF">GOP47_0023371</name>
</gene>
<keyword evidence="8" id="KW-0812">Transmembrane</keyword>
<name>A0A9D4Z5U7_ADICA</name>
<comment type="similarity">
    <text evidence="7">Belongs to the protein kinase superfamily.</text>
</comment>
<dbReference type="InterPro" id="IPR052059">
    <property type="entry name" value="CR_Ser/Thr_kinase"/>
</dbReference>
<evidence type="ECO:0000256" key="8">
    <source>
        <dbReference type="SAM" id="Phobius"/>
    </source>
</evidence>
<keyword evidence="8" id="KW-1133">Transmembrane helix</keyword>
<dbReference type="PROSITE" id="PS00108">
    <property type="entry name" value="PROTEIN_KINASE_ST"/>
    <property type="match status" value="1"/>
</dbReference>
<dbReference type="AlphaFoldDB" id="A0A9D4Z5U7"/>
<evidence type="ECO:0000256" key="6">
    <source>
        <dbReference type="PROSITE-ProRule" id="PRU10141"/>
    </source>
</evidence>
<dbReference type="Gene3D" id="1.10.510.10">
    <property type="entry name" value="Transferase(Phosphotransferase) domain 1"/>
    <property type="match status" value="1"/>
</dbReference>
<evidence type="ECO:0000256" key="5">
    <source>
        <dbReference type="ARBA" id="ARBA00022840"/>
    </source>
</evidence>
<dbReference type="InterPro" id="IPR011009">
    <property type="entry name" value="Kinase-like_dom_sf"/>
</dbReference>
<dbReference type="SMART" id="SM00220">
    <property type="entry name" value="S_TKc"/>
    <property type="match status" value="1"/>
</dbReference>
<keyword evidence="4" id="KW-0418">Kinase</keyword>
<keyword evidence="11" id="KW-1185">Reference proteome</keyword>
<evidence type="ECO:0000313" key="11">
    <source>
        <dbReference type="Proteomes" id="UP000886520"/>
    </source>
</evidence>
<dbReference type="Gene3D" id="3.30.200.20">
    <property type="entry name" value="Phosphorylase Kinase, domain 1"/>
    <property type="match status" value="1"/>
</dbReference>
<proteinExistence type="inferred from homology"/>
<evidence type="ECO:0000259" key="9">
    <source>
        <dbReference type="PROSITE" id="PS50011"/>
    </source>
</evidence>
<accession>A0A9D4Z5U7</accession>
<dbReference type="OrthoDB" id="4062651at2759"/>
<evidence type="ECO:0000256" key="3">
    <source>
        <dbReference type="ARBA" id="ARBA00022741"/>
    </source>
</evidence>
<dbReference type="PROSITE" id="PS50011">
    <property type="entry name" value="PROTEIN_KINASE_DOM"/>
    <property type="match status" value="1"/>
</dbReference>
<dbReference type="InterPro" id="IPR008271">
    <property type="entry name" value="Ser/Thr_kinase_AS"/>
</dbReference>
<comment type="caution">
    <text evidence="10">The sequence shown here is derived from an EMBL/GenBank/DDBJ whole genome shotgun (WGS) entry which is preliminary data.</text>
</comment>
<dbReference type="PROSITE" id="PS00107">
    <property type="entry name" value="PROTEIN_KINASE_ATP"/>
    <property type="match status" value="1"/>
</dbReference>
<evidence type="ECO:0000256" key="7">
    <source>
        <dbReference type="RuleBase" id="RU000304"/>
    </source>
</evidence>
<keyword evidence="2" id="KW-0808">Transferase</keyword>
<sequence length="448" mass="49905">MPTALLIAHCPLELPICGVYKAPKRWPVLFCVHEVMQQGRSMHAGQHVLRRGNCPGGTFCRAGGAGGEVEWTVPKRCTKTRIVVGGVVAGIVVVVGALCATPVWRYKASKIKGDKLEEKAAIVPRPLLQTKARVFSLEELKKATAQFHPSNKLGEGGFGIVYKGTLLDGEQVAIKKLSIGSQQGKQEFLNEVNLITSVQHKNLTRLLGCCVENSERILVYEYLHNKSLDTFLFGEARDSRTLNWSTRYGIVVGVSKGLAYLHEESHVRIIHRDIKPSNILLDDQLNPVIADFGLARLVHNNATHINTRVAGTVGYLAPEYAMRGDLSEKVDVFSFGLVSLEILTGKQNFHSSLLTWVWEKYSHKRTLDLVDEKLGIVFFPEQVVRLVHIALLCMQENPKQRPAMSMVTLWLSGMSDILEMPHLFLLTPSTFLGCSLLIYRVECNQMRA</sequence>
<dbReference type="CDD" id="cd14066">
    <property type="entry name" value="STKc_IRAK"/>
    <property type="match status" value="1"/>
</dbReference>
<protein>
    <recommendedName>
        <fullName evidence="9">Protein kinase domain-containing protein</fullName>
    </recommendedName>
</protein>
<evidence type="ECO:0000256" key="2">
    <source>
        <dbReference type="ARBA" id="ARBA00022679"/>
    </source>
</evidence>
<dbReference type="GO" id="GO:0005524">
    <property type="term" value="F:ATP binding"/>
    <property type="evidence" value="ECO:0007669"/>
    <property type="project" value="UniProtKB-UniRule"/>
</dbReference>
<dbReference type="InterPro" id="IPR017441">
    <property type="entry name" value="Protein_kinase_ATP_BS"/>
</dbReference>
<evidence type="ECO:0000256" key="1">
    <source>
        <dbReference type="ARBA" id="ARBA00022527"/>
    </source>
</evidence>
<dbReference type="FunFam" id="1.10.510.10:FF:000336">
    <property type="entry name" value="Cysteine-rich receptor-like protein kinase 2"/>
    <property type="match status" value="1"/>
</dbReference>
<evidence type="ECO:0000256" key="4">
    <source>
        <dbReference type="ARBA" id="ARBA00022777"/>
    </source>
</evidence>
<dbReference type="FunFam" id="3.30.200.20:FF:000421">
    <property type="entry name" value="Serine/threonine-protein kinase receptor"/>
    <property type="match status" value="1"/>
</dbReference>
<dbReference type="Proteomes" id="UP000886520">
    <property type="component" value="Chromosome 23"/>
</dbReference>
<reference evidence="10" key="1">
    <citation type="submission" date="2021-01" db="EMBL/GenBank/DDBJ databases">
        <title>Adiantum capillus-veneris genome.</title>
        <authorList>
            <person name="Fang Y."/>
            <person name="Liao Q."/>
        </authorList>
    </citation>
    <scope>NUCLEOTIDE SEQUENCE</scope>
    <source>
        <strain evidence="10">H3</strain>
        <tissue evidence="10">Leaf</tissue>
    </source>
</reference>
<dbReference type="InterPro" id="IPR000719">
    <property type="entry name" value="Prot_kinase_dom"/>
</dbReference>
<keyword evidence="3 6" id="KW-0547">Nucleotide-binding</keyword>
<dbReference type="PANTHER" id="PTHR47973">
    <property type="entry name" value="CYSTEINE-RICH RECEPTOR-LIKE PROTEIN KINASE 3"/>
    <property type="match status" value="1"/>
</dbReference>
<keyword evidence="5 6" id="KW-0067">ATP-binding</keyword>